<keyword evidence="4 7" id="KW-1133">Transmembrane helix</keyword>
<evidence type="ECO:0000256" key="2">
    <source>
        <dbReference type="ARBA" id="ARBA00022475"/>
    </source>
</evidence>
<dbReference type="Pfam" id="PF13515">
    <property type="entry name" value="FUSC_2"/>
    <property type="match status" value="1"/>
</dbReference>
<evidence type="ECO:0000256" key="7">
    <source>
        <dbReference type="SAM" id="Phobius"/>
    </source>
</evidence>
<dbReference type="AlphaFoldDB" id="A0A1A8Z472"/>
<comment type="subcellular location">
    <subcellularLocation>
        <location evidence="1">Cell membrane</location>
        <topology evidence="1">Multi-pass membrane protein</topology>
    </subcellularLocation>
</comment>
<name>A0A1A8Z472_9ACTN</name>
<feature type="transmembrane region" description="Helical" evidence="7">
    <location>
        <begin position="109"/>
        <end position="138"/>
    </location>
</feature>
<evidence type="ECO:0000256" key="4">
    <source>
        <dbReference type="ARBA" id="ARBA00022989"/>
    </source>
</evidence>
<keyword evidence="2" id="KW-1003">Cell membrane</keyword>
<evidence type="ECO:0000256" key="5">
    <source>
        <dbReference type="ARBA" id="ARBA00023136"/>
    </source>
</evidence>
<evidence type="ECO:0000259" key="8">
    <source>
        <dbReference type="Pfam" id="PF13515"/>
    </source>
</evidence>
<organism evidence="9 10">
    <name type="scientific">Micromonospora auratinigra</name>
    <dbReference type="NCBI Taxonomy" id="261654"/>
    <lineage>
        <taxon>Bacteria</taxon>
        <taxon>Bacillati</taxon>
        <taxon>Actinomycetota</taxon>
        <taxon>Actinomycetes</taxon>
        <taxon>Micromonosporales</taxon>
        <taxon>Micromonosporaceae</taxon>
        <taxon>Micromonospora</taxon>
    </lineage>
</organism>
<evidence type="ECO:0000256" key="1">
    <source>
        <dbReference type="ARBA" id="ARBA00004651"/>
    </source>
</evidence>
<feature type="transmembrane region" description="Helical" evidence="7">
    <location>
        <begin position="55"/>
        <end position="70"/>
    </location>
</feature>
<keyword evidence="3 7" id="KW-0812">Transmembrane</keyword>
<dbReference type="Proteomes" id="UP000199385">
    <property type="component" value="Chromosome I"/>
</dbReference>
<sequence>MAQGSRRSIGAWFVATARDRTQRVRVGAVLAAQAALAAVLAWLLARLVLDNPDPVFAPLVAVGTLAASVGQRVRRVVELVVGIALGILVGDVLLYLVGTGPWQLGVIVFLAIMAALILGGSPSVVLQAAATAVLIATLSPTVRNLEVPRFVDAFVGGGSALFVTSVLLPLNPLRVINRAARPALDMLAEQLQSTADALTDRDPGRAELAMHRLRRNKAEVQALTDAVEGAREATTLSPYSWRRRRSVLRHYAAAAEPIDRAMRNSGALIRRSVTMIEDAEPIPTSLPEAVSMLARAVRLLRHEFAGGREPERARLCSLDAVHRAGQAYREGVGFSGSVVVAQVRTAASDLLAASGVAQDDANAMVRQAFPA</sequence>
<gene>
    <name evidence="9" type="ORF">GA0070611_0655</name>
</gene>
<feature type="transmembrane region" description="Helical" evidence="7">
    <location>
        <begin position="28"/>
        <end position="49"/>
    </location>
</feature>
<evidence type="ECO:0000256" key="6">
    <source>
        <dbReference type="ARBA" id="ARBA00043993"/>
    </source>
</evidence>
<keyword evidence="5 7" id="KW-0472">Membrane</keyword>
<dbReference type="PATRIC" id="fig|261654.4.peg.662"/>
<protein>
    <submittedName>
        <fullName evidence="9">Uncharacterized membrane protein YgaE, UPF0421/DUF939 family</fullName>
    </submittedName>
</protein>
<evidence type="ECO:0000313" key="9">
    <source>
        <dbReference type="EMBL" id="SBT38729.1"/>
    </source>
</evidence>
<dbReference type="PANTHER" id="PTHR30509:SF9">
    <property type="entry name" value="MULTIDRUG RESISTANCE PROTEIN MDTO"/>
    <property type="match status" value="1"/>
</dbReference>
<reference evidence="10" key="1">
    <citation type="submission" date="2016-06" db="EMBL/GenBank/DDBJ databases">
        <authorList>
            <person name="Varghese N."/>
            <person name="Submissions Spin"/>
        </authorList>
    </citation>
    <scope>NUCLEOTIDE SEQUENCE [LARGE SCALE GENOMIC DNA]</scope>
    <source>
        <strain evidence="10">DSM 44815</strain>
    </source>
</reference>
<dbReference type="EMBL" id="LT594323">
    <property type="protein sequence ID" value="SBT38729.1"/>
    <property type="molecule type" value="Genomic_DNA"/>
</dbReference>
<feature type="domain" description="Integral membrane bound transporter" evidence="8">
    <location>
        <begin position="40"/>
        <end position="163"/>
    </location>
</feature>
<dbReference type="PANTHER" id="PTHR30509">
    <property type="entry name" value="P-HYDROXYBENZOIC ACID EFFLUX PUMP SUBUNIT-RELATED"/>
    <property type="match status" value="1"/>
</dbReference>
<proteinExistence type="inferred from homology"/>
<accession>A0A1A8Z472</accession>
<comment type="similarity">
    <text evidence="6">Belongs to the YccS/YhfK family.</text>
</comment>
<evidence type="ECO:0000313" key="10">
    <source>
        <dbReference type="Proteomes" id="UP000199385"/>
    </source>
</evidence>
<feature type="transmembrane region" description="Helical" evidence="7">
    <location>
        <begin position="77"/>
        <end position="97"/>
    </location>
</feature>
<dbReference type="InterPro" id="IPR049453">
    <property type="entry name" value="Memb_transporter_dom"/>
</dbReference>
<feature type="transmembrane region" description="Helical" evidence="7">
    <location>
        <begin position="150"/>
        <end position="170"/>
    </location>
</feature>
<evidence type="ECO:0000256" key="3">
    <source>
        <dbReference type="ARBA" id="ARBA00022692"/>
    </source>
</evidence>
<dbReference type="GO" id="GO:0005886">
    <property type="term" value="C:plasma membrane"/>
    <property type="evidence" value="ECO:0007669"/>
    <property type="project" value="UniProtKB-SubCell"/>
</dbReference>
<keyword evidence="10" id="KW-1185">Reference proteome</keyword>
<dbReference type="STRING" id="261654.GA0070611_0655"/>